<organism evidence="1 2">
    <name type="scientific">Nibea albiflora</name>
    <name type="common">Yellow drum</name>
    <name type="synonym">Corvina albiflora</name>
    <dbReference type="NCBI Taxonomy" id="240163"/>
    <lineage>
        <taxon>Eukaryota</taxon>
        <taxon>Metazoa</taxon>
        <taxon>Chordata</taxon>
        <taxon>Craniata</taxon>
        <taxon>Vertebrata</taxon>
        <taxon>Euteleostomi</taxon>
        <taxon>Actinopterygii</taxon>
        <taxon>Neopterygii</taxon>
        <taxon>Teleostei</taxon>
        <taxon>Neoteleostei</taxon>
        <taxon>Acanthomorphata</taxon>
        <taxon>Eupercaria</taxon>
        <taxon>Sciaenidae</taxon>
        <taxon>Nibea</taxon>
    </lineage>
</organism>
<gene>
    <name evidence="1" type="primary">CCDC40.2</name>
    <name evidence="1" type="ORF">GBF38_022288</name>
</gene>
<evidence type="ECO:0000313" key="2">
    <source>
        <dbReference type="Proteomes" id="UP000805704"/>
    </source>
</evidence>
<reference evidence="1" key="1">
    <citation type="submission" date="2020-04" db="EMBL/GenBank/DDBJ databases">
        <title>A chromosome-scale assembly and high-density genetic map of the yellow drum (Nibea albiflora) genome.</title>
        <authorList>
            <person name="Xu D."/>
            <person name="Zhang W."/>
            <person name="Chen R."/>
            <person name="Tan P."/>
            <person name="Wang L."/>
            <person name="Song H."/>
            <person name="Tian L."/>
            <person name="Zhu Q."/>
            <person name="Wang B."/>
        </authorList>
    </citation>
    <scope>NUCLEOTIDE SEQUENCE</scope>
    <source>
        <strain evidence="1">ZJHYS-2018</strain>
    </source>
</reference>
<protein>
    <submittedName>
        <fullName evidence="1">Coiled-coil domain-containing protein 40</fullName>
    </submittedName>
</protein>
<dbReference type="Proteomes" id="UP000805704">
    <property type="component" value="Chromosome 1"/>
</dbReference>
<comment type="caution">
    <text evidence="1">The sequence shown here is derived from an EMBL/GenBank/DDBJ whole genome shotgun (WGS) entry which is preliminary data.</text>
</comment>
<keyword evidence="2" id="KW-1185">Reference proteome</keyword>
<proteinExistence type="predicted"/>
<dbReference type="EMBL" id="CM024789">
    <property type="protein sequence ID" value="KAG8015044.1"/>
    <property type="molecule type" value="Genomic_DNA"/>
</dbReference>
<evidence type="ECO:0000313" key="1">
    <source>
        <dbReference type="EMBL" id="KAG8015044.1"/>
    </source>
</evidence>
<name>A0ACB7FKI5_NIBAL</name>
<sequence length="258" mass="29613">MKHEKTQEERERLLNSLVEAERQIMLWEKKTQLVKETRSAVDSGVGQGDIQMMKAEIHRMEVRLNQLMKQQERLLRESEATVARRETIVLRREAMVLSTHRQTTKGELHRITQGLQRKIQDMHKHVAECEEVIGELQESQASLSDRLVQQKQQLLELCGTSYILDPEFVNLQDTKDSNLAHLVVLQSRTKKLQGVRQGSYQASSTSESVGGSLQSQMERVHAASTILHRVCEEFPQHQGALRRLSRTLAAWTQTPETS</sequence>
<accession>A0ACB7FKI5</accession>